<dbReference type="Proteomes" id="UP000479293">
    <property type="component" value="Unassembled WGS sequence"/>
</dbReference>
<dbReference type="PANTHER" id="PTHR46825">
    <property type="entry name" value="D-ALANYL-D-ALANINE-CARBOXYPEPTIDASE/ENDOPEPTIDASE AMPH"/>
    <property type="match status" value="1"/>
</dbReference>
<organism evidence="2 3">
    <name type="scientific">Salmonirosea aquatica</name>
    <dbReference type="NCBI Taxonomy" id="2654236"/>
    <lineage>
        <taxon>Bacteria</taxon>
        <taxon>Pseudomonadati</taxon>
        <taxon>Bacteroidota</taxon>
        <taxon>Cytophagia</taxon>
        <taxon>Cytophagales</taxon>
        <taxon>Spirosomataceae</taxon>
        <taxon>Salmonirosea</taxon>
    </lineage>
</organism>
<dbReference type="RefSeq" id="WP_152766567.1">
    <property type="nucleotide sequence ID" value="NZ_WHLY01000004.1"/>
</dbReference>
<dbReference type="PROSITE" id="PS51257">
    <property type="entry name" value="PROKAR_LIPOPROTEIN"/>
    <property type="match status" value="1"/>
</dbReference>
<evidence type="ECO:0000259" key="1">
    <source>
        <dbReference type="Pfam" id="PF00144"/>
    </source>
</evidence>
<dbReference type="SUPFAM" id="SSF56601">
    <property type="entry name" value="beta-lactamase/transpeptidase-like"/>
    <property type="match status" value="1"/>
</dbReference>
<keyword evidence="2" id="KW-0378">Hydrolase</keyword>
<dbReference type="PANTHER" id="PTHR46825:SF9">
    <property type="entry name" value="BETA-LACTAMASE-RELATED DOMAIN-CONTAINING PROTEIN"/>
    <property type="match status" value="1"/>
</dbReference>
<dbReference type="AlphaFoldDB" id="A0A7C9BGH7"/>
<dbReference type="InterPro" id="IPR012338">
    <property type="entry name" value="Beta-lactam/transpept-like"/>
</dbReference>
<dbReference type="GO" id="GO:0016787">
    <property type="term" value="F:hydrolase activity"/>
    <property type="evidence" value="ECO:0007669"/>
    <property type="project" value="UniProtKB-KW"/>
</dbReference>
<keyword evidence="3" id="KW-1185">Reference proteome</keyword>
<gene>
    <name evidence="2" type="ORF">GBK04_28865</name>
</gene>
<evidence type="ECO:0000313" key="3">
    <source>
        <dbReference type="Proteomes" id="UP000479293"/>
    </source>
</evidence>
<feature type="domain" description="Beta-lactamase-related" evidence="1">
    <location>
        <begin position="47"/>
        <end position="370"/>
    </location>
</feature>
<evidence type="ECO:0000313" key="2">
    <source>
        <dbReference type="EMBL" id="MPR37236.1"/>
    </source>
</evidence>
<dbReference type="Pfam" id="PF00144">
    <property type="entry name" value="Beta-lactamase"/>
    <property type="match status" value="1"/>
</dbReference>
<comment type="caution">
    <text evidence="2">The sequence shown here is derived from an EMBL/GenBank/DDBJ whole genome shotgun (WGS) entry which is preliminary data.</text>
</comment>
<dbReference type="Gene3D" id="3.40.710.10">
    <property type="entry name" value="DD-peptidase/beta-lactamase superfamily"/>
    <property type="match status" value="1"/>
</dbReference>
<name>A0A7C9BGH7_9BACT</name>
<dbReference type="InterPro" id="IPR001466">
    <property type="entry name" value="Beta-lactam-related"/>
</dbReference>
<proteinExistence type="predicted"/>
<dbReference type="EMBL" id="WHLY01000004">
    <property type="protein sequence ID" value="MPR37236.1"/>
    <property type="molecule type" value="Genomic_DNA"/>
</dbReference>
<reference evidence="2 3" key="1">
    <citation type="submission" date="2019-10" db="EMBL/GenBank/DDBJ databases">
        <title>Draft Genome Sequence of Cytophagaceae sp. SJW1-29.</title>
        <authorList>
            <person name="Choi A."/>
        </authorList>
    </citation>
    <scope>NUCLEOTIDE SEQUENCE [LARGE SCALE GENOMIC DNA]</scope>
    <source>
        <strain evidence="2 3">SJW1-29</strain>
    </source>
</reference>
<accession>A0A7C9BGH7</accession>
<protein>
    <submittedName>
        <fullName evidence="2">Serine hydrolase</fullName>
    </submittedName>
</protein>
<sequence length="390" mass="42443">MKTLPLVTGLLSTLLTLASCEQIKETVPAQACEKGIKNHPNAARYQKLADALLAEGVVGASLTVITPEGTWSSGIGMADLKNKVKLTPCHTLRVGSVSKIFAATAILKLQEAGKLNLDDQAGRYLPAEFARNIANADQATIRQLLNHSSGIAEYSSLSNILQILNLSVVKHSAEENLRSIFGKKANFKVGERDEYSNSNFLLLALIIKKVTGLSAYGYITEHLLKPNGFENLYASASVPSSLSRAYYDSNDNGFMLDLTEIENNAVGGADMLDGGMIANSYDLARFHEKLMTGQLLSAASTQALHAFTPVTQDVGEDLKHIKGYSLGLMKLETNQGVAIGHYGTVHSFNGMVFYFPQQKVTIALIRNSDSAKIKKFVESKEIFDYLFQQK</sequence>
<dbReference type="InterPro" id="IPR050491">
    <property type="entry name" value="AmpC-like"/>
</dbReference>